<evidence type="ECO:0000259" key="14">
    <source>
        <dbReference type="Pfam" id="PF17900"/>
    </source>
</evidence>
<keyword evidence="16" id="KW-1185">Reference proteome</keyword>
<comment type="cofactor">
    <cofactor evidence="8 10">
        <name>Zn(2+)</name>
        <dbReference type="ChEBI" id="CHEBI:29105"/>
    </cofactor>
    <text evidence="8 10">Binds 1 zinc ion per subunit.</text>
</comment>
<dbReference type="GO" id="GO:0005615">
    <property type="term" value="C:extracellular space"/>
    <property type="evidence" value="ECO:0007669"/>
    <property type="project" value="TreeGrafter"/>
</dbReference>
<feature type="domain" description="Peptidase M1 membrane alanine aminopeptidase" evidence="12">
    <location>
        <begin position="341"/>
        <end position="525"/>
    </location>
</feature>
<dbReference type="InterPro" id="IPR034016">
    <property type="entry name" value="M1_APN-typ"/>
</dbReference>
<dbReference type="Gene3D" id="2.60.40.1910">
    <property type="match status" value="1"/>
</dbReference>
<dbReference type="STRING" id="10195.A0A3M7RM62"/>
<comment type="similarity">
    <text evidence="1 10">Belongs to the peptidase M1 family.</text>
</comment>
<keyword evidence="10 15" id="KW-0031">Aminopeptidase</keyword>
<evidence type="ECO:0000256" key="9">
    <source>
        <dbReference type="PIRSR" id="PIRSR634016-4"/>
    </source>
</evidence>
<keyword evidence="4 10" id="KW-0378">Hydrolase</keyword>
<evidence type="ECO:0000256" key="5">
    <source>
        <dbReference type="ARBA" id="ARBA00022833"/>
    </source>
</evidence>
<dbReference type="Pfam" id="PF17900">
    <property type="entry name" value="Peptidase_M1_N"/>
    <property type="match status" value="1"/>
</dbReference>
<keyword evidence="2 10" id="KW-0645">Protease</keyword>
<evidence type="ECO:0000256" key="11">
    <source>
        <dbReference type="SAM" id="MobiDB-lite"/>
    </source>
</evidence>
<dbReference type="GO" id="GO:0070006">
    <property type="term" value="F:metalloaminopeptidase activity"/>
    <property type="evidence" value="ECO:0007669"/>
    <property type="project" value="TreeGrafter"/>
</dbReference>
<dbReference type="InterPro" id="IPR024571">
    <property type="entry name" value="ERAP1-like_C_dom"/>
</dbReference>
<dbReference type="Gene3D" id="1.10.390.10">
    <property type="entry name" value="Neutral Protease Domain 2"/>
    <property type="match status" value="1"/>
</dbReference>
<dbReference type="InterPro" id="IPR001930">
    <property type="entry name" value="Peptidase_M1"/>
</dbReference>
<dbReference type="SUPFAM" id="SSF63737">
    <property type="entry name" value="Leukotriene A4 hydrolase N-terminal domain"/>
    <property type="match status" value="1"/>
</dbReference>
<organism evidence="15 16">
    <name type="scientific">Brachionus plicatilis</name>
    <name type="common">Marine rotifer</name>
    <name type="synonym">Brachionus muelleri</name>
    <dbReference type="NCBI Taxonomy" id="10195"/>
    <lineage>
        <taxon>Eukaryota</taxon>
        <taxon>Metazoa</taxon>
        <taxon>Spiralia</taxon>
        <taxon>Gnathifera</taxon>
        <taxon>Rotifera</taxon>
        <taxon>Eurotatoria</taxon>
        <taxon>Monogononta</taxon>
        <taxon>Pseudotrocha</taxon>
        <taxon>Ploima</taxon>
        <taxon>Brachionidae</taxon>
        <taxon>Brachionus</taxon>
    </lineage>
</organism>
<feature type="domain" description="Aminopeptidase N-like N-terminal" evidence="14">
    <location>
        <begin position="122"/>
        <end position="317"/>
    </location>
</feature>
<protein>
    <recommendedName>
        <fullName evidence="10">Aminopeptidase</fullName>
        <ecNumber evidence="10">3.4.11.-</ecNumber>
    </recommendedName>
</protein>
<dbReference type="GO" id="GO:0043171">
    <property type="term" value="P:peptide catabolic process"/>
    <property type="evidence" value="ECO:0007669"/>
    <property type="project" value="TreeGrafter"/>
</dbReference>
<evidence type="ECO:0000259" key="13">
    <source>
        <dbReference type="Pfam" id="PF11838"/>
    </source>
</evidence>
<feature type="region of interest" description="Disordered" evidence="11">
    <location>
        <begin position="1"/>
        <end position="29"/>
    </location>
</feature>
<feature type="active site" description="Proton acceptor" evidence="7">
    <location>
        <position position="391"/>
    </location>
</feature>
<keyword evidence="5 8" id="KW-0862">Zinc</keyword>
<dbReference type="EMBL" id="REGN01003108">
    <property type="protein sequence ID" value="RNA24500.1"/>
    <property type="molecule type" value="Genomic_DNA"/>
</dbReference>
<comment type="caution">
    <text evidence="15">The sequence shown here is derived from an EMBL/GenBank/DDBJ whole genome shotgun (WGS) entry which is preliminary data.</text>
</comment>
<dbReference type="GO" id="GO:0005737">
    <property type="term" value="C:cytoplasm"/>
    <property type="evidence" value="ECO:0007669"/>
    <property type="project" value="TreeGrafter"/>
</dbReference>
<feature type="domain" description="ERAP1-like C-terminal" evidence="13">
    <location>
        <begin position="633"/>
        <end position="941"/>
    </location>
</feature>
<dbReference type="CDD" id="cd09601">
    <property type="entry name" value="M1_APN-Q_like"/>
    <property type="match status" value="1"/>
</dbReference>
<name>A0A3M7RM62_BRAPC</name>
<feature type="compositionally biased region" description="Polar residues" evidence="11">
    <location>
        <begin position="10"/>
        <end position="26"/>
    </location>
</feature>
<feature type="site" description="Transition state stabilizer" evidence="9">
    <location>
        <position position="478"/>
    </location>
</feature>
<dbReference type="EC" id="3.4.11.-" evidence="10"/>
<dbReference type="GO" id="GO:0006508">
    <property type="term" value="P:proteolysis"/>
    <property type="evidence" value="ECO:0007669"/>
    <property type="project" value="UniProtKB-KW"/>
</dbReference>
<evidence type="ECO:0000256" key="6">
    <source>
        <dbReference type="ARBA" id="ARBA00023049"/>
    </source>
</evidence>
<proteinExistence type="inferred from homology"/>
<evidence type="ECO:0000313" key="16">
    <source>
        <dbReference type="Proteomes" id="UP000276133"/>
    </source>
</evidence>
<evidence type="ECO:0000256" key="8">
    <source>
        <dbReference type="PIRSR" id="PIRSR634016-3"/>
    </source>
</evidence>
<dbReference type="Pfam" id="PF11838">
    <property type="entry name" value="ERAP1_C"/>
    <property type="match status" value="1"/>
</dbReference>
<evidence type="ECO:0000259" key="12">
    <source>
        <dbReference type="Pfam" id="PF01433"/>
    </source>
</evidence>
<evidence type="ECO:0000256" key="3">
    <source>
        <dbReference type="ARBA" id="ARBA00022723"/>
    </source>
</evidence>
<gene>
    <name evidence="15" type="ORF">BpHYR1_008211</name>
</gene>
<dbReference type="OrthoDB" id="8947504at2759"/>
<dbReference type="InterPro" id="IPR027268">
    <property type="entry name" value="Peptidase_M4/M1_CTD_sf"/>
</dbReference>
<evidence type="ECO:0000256" key="1">
    <source>
        <dbReference type="ARBA" id="ARBA00010136"/>
    </source>
</evidence>
<dbReference type="SUPFAM" id="SSF55486">
    <property type="entry name" value="Metalloproteases ('zincins'), catalytic domain"/>
    <property type="match status" value="1"/>
</dbReference>
<evidence type="ECO:0000256" key="7">
    <source>
        <dbReference type="PIRSR" id="PIRSR634016-1"/>
    </source>
</evidence>
<dbReference type="InterPro" id="IPR045357">
    <property type="entry name" value="Aminopeptidase_N-like_N"/>
</dbReference>
<dbReference type="Gene3D" id="2.60.40.1730">
    <property type="entry name" value="tricorn interacting facor f3 domain"/>
    <property type="match status" value="1"/>
</dbReference>
<dbReference type="GO" id="GO:0008270">
    <property type="term" value="F:zinc ion binding"/>
    <property type="evidence" value="ECO:0007669"/>
    <property type="project" value="UniProtKB-UniRule"/>
</dbReference>
<dbReference type="GO" id="GO:0016020">
    <property type="term" value="C:membrane"/>
    <property type="evidence" value="ECO:0007669"/>
    <property type="project" value="TreeGrafter"/>
</dbReference>
<reference evidence="15 16" key="1">
    <citation type="journal article" date="2018" name="Sci. Rep.">
        <title>Genomic signatures of local adaptation to the degree of environmental predictability in rotifers.</title>
        <authorList>
            <person name="Franch-Gras L."/>
            <person name="Hahn C."/>
            <person name="Garcia-Roger E.M."/>
            <person name="Carmona M.J."/>
            <person name="Serra M."/>
            <person name="Gomez A."/>
        </authorList>
    </citation>
    <scope>NUCLEOTIDE SEQUENCE [LARGE SCALE GENOMIC DNA]</scope>
    <source>
        <strain evidence="15">HYR1</strain>
    </source>
</reference>
<dbReference type="InterPro" id="IPR042097">
    <property type="entry name" value="Aminopeptidase_N-like_N_sf"/>
</dbReference>
<dbReference type="InterPro" id="IPR050344">
    <property type="entry name" value="Peptidase_M1_aminopeptidases"/>
</dbReference>
<dbReference type="AlphaFoldDB" id="A0A3M7RM62"/>
<feature type="binding site" evidence="8">
    <location>
        <position position="390"/>
    </location>
    <ligand>
        <name>Zn(2+)</name>
        <dbReference type="ChEBI" id="CHEBI:29105"/>
        <note>catalytic</note>
    </ligand>
</feature>
<sequence length="979" mass="114177">GAEPAAEPNQRPNRQPNRTISRTEPNQPYHKPNLIRLMVRLVRTCLALRFSLQTFSGVYANELENVGILQSIIGMIQKFLEFWKKWLNDKQIESNTTPLPINNSTVDPFAYSDFRLPNKTIPINYNLTIKAFYNSNFKKEENFFEGYVKIKLSQEFPSNIIIFHLDPSLQILDQILVSSLTTEFKPKIILSRHLANQLYQIVFDQEIPNDQYLMEVSFKGDYGSENNLVGFHKINYYENGLLKTMLATKFQPADARKAFPCFDEPAFKATFDITIEHPSDSIALGNWPEISNENFNENGKVRYRRKFATTFKMPTYLAAWFIGPLDYTFKATTSTKNISIKVWDILSIPRTQSGASENWGLINLRENLILYSDKNTKLAQKQATAITLAHEISHSWFGNYLTVKFWQDAWLKEAMSNFLAYKTVQNIYPDFDQMRQYISTAKVPIMMEDSYSTTLPVAIKADNLTPDQILNMFTTITYDKGVSILIMIEKIVGEDNFKFSLRDFIHKFRFGVADADLFYESIKLPAEFNGISTKIFVENWLYQKNFPEIKVRLSYANNRAIVNFEQKRFFFNPLNETEQEDFPSQYNNQWIVFIKCRVGGNIKSGNLNGSLREFSYVLDQKKGVFQLDQEYSWIKCNSDFQGYFLVNYDIPNYQAFNQILSSNYSAFSAEDRAGIVQEIFYLTMKGDKPYSLIKDISQLISKNENTFLTWSVFIWNLKKLAALTEYRPSFKKLSDYLVPLLTTKYNVTELFNDPEVHTISQIKSEILDILCRLENEECIAKASELFDLIPDEYFSDPVSNVNLNNLKQNQRSIVYKYAVKNSPTDQRWYKLFDLYLNSAIPSERENALNGLASSTRIWQLETLYEEAFKQNSKIRNEDFYPMMSLIGKSSSGRDFFWRKFQKDFNKIGSKFGFDIFLILTLKDVTENFENTPMLNELTTTFPLNGTSFSLYIRHIRKYIIQNIYWNENLENEFLNQISQ</sequence>
<dbReference type="PANTHER" id="PTHR11533">
    <property type="entry name" value="PROTEASE M1 ZINC METALLOPROTEASE"/>
    <property type="match status" value="1"/>
</dbReference>
<evidence type="ECO:0000256" key="2">
    <source>
        <dbReference type="ARBA" id="ARBA00022670"/>
    </source>
</evidence>
<dbReference type="Gene3D" id="1.25.50.20">
    <property type="match status" value="1"/>
</dbReference>
<dbReference type="PANTHER" id="PTHR11533:SF21">
    <property type="entry name" value="AMINOPEPTIDASE"/>
    <property type="match status" value="1"/>
</dbReference>
<evidence type="ECO:0000256" key="10">
    <source>
        <dbReference type="RuleBase" id="RU364040"/>
    </source>
</evidence>
<dbReference type="GO" id="GO:0042277">
    <property type="term" value="F:peptide binding"/>
    <property type="evidence" value="ECO:0007669"/>
    <property type="project" value="TreeGrafter"/>
</dbReference>
<dbReference type="PRINTS" id="PR00756">
    <property type="entry name" value="ALADIPTASE"/>
</dbReference>
<keyword evidence="6 10" id="KW-0482">Metalloprotease</keyword>
<feature type="non-terminal residue" evidence="15">
    <location>
        <position position="1"/>
    </location>
</feature>
<feature type="binding site" evidence="8">
    <location>
        <position position="413"/>
    </location>
    <ligand>
        <name>Zn(2+)</name>
        <dbReference type="ChEBI" id="CHEBI:29105"/>
        <note>catalytic</note>
    </ligand>
</feature>
<evidence type="ECO:0000256" key="4">
    <source>
        <dbReference type="ARBA" id="ARBA00022801"/>
    </source>
</evidence>
<dbReference type="InterPro" id="IPR014782">
    <property type="entry name" value="Peptidase_M1_dom"/>
</dbReference>
<dbReference type="Proteomes" id="UP000276133">
    <property type="component" value="Unassembled WGS sequence"/>
</dbReference>
<evidence type="ECO:0000313" key="15">
    <source>
        <dbReference type="EMBL" id="RNA24500.1"/>
    </source>
</evidence>
<feature type="binding site" evidence="8">
    <location>
        <position position="394"/>
    </location>
    <ligand>
        <name>Zn(2+)</name>
        <dbReference type="ChEBI" id="CHEBI:29105"/>
        <note>catalytic</note>
    </ligand>
</feature>
<accession>A0A3M7RM62</accession>
<keyword evidence="3 8" id="KW-0479">Metal-binding</keyword>
<dbReference type="Pfam" id="PF01433">
    <property type="entry name" value="Peptidase_M1"/>
    <property type="match status" value="1"/>
</dbReference>